<name>A0A1N6FIF9_9BURK</name>
<dbReference type="AlphaFoldDB" id="A0A1N6FIF9"/>
<proteinExistence type="predicted"/>
<feature type="domain" description="N-acetyltransferase" evidence="1">
    <location>
        <begin position="77"/>
        <end position="240"/>
    </location>
</feature>
<evidence type="ECO:0000259" key="1">
    <source>
        <dbReference type="PROSITE" id="PS51186"/>
    </source>
</evidence>
<dbReference type="InterPro" id="IPR016181">
    <property type="entry name" value="Acyl_CoA_acyltransferase"/>
</dbReference>
<dbReference type="InterPro" id="IPR000182">
    <property type="entry name" value="GNAT_dom"/>
</dbReference>
<dbReference type="PANTHER" id="PTHR43792:SF1">
    <property type="entry name" value="N-ACETYLTRANSFERASE DOMAIN-CONTAINING PROTEIN"/>
    <property type="match status" value="1"/>
</dbReference>
<dbReference type="InterPro" id="IPR051531">
    <property type="entry name" value="N-acetyltransferase"/>
</dbReference>
<dbReference type="Proteomes" id="UP000185151">
    <property type="component" value="Unassembled WGS sequence"/>
</dbReference>
<dbReference type="PANTHER" id="PTHR43792">
    <property type="entry name" value="GNAT FAMILY, PUTATIVE (AFU_ORTHOLOGUE AFUA_3G00765)-RELATED-RELATED"/>
    <property type="match status" value="1"/>
</dbReference>
<reference evidence="2 3" key="1">
    <citation type="submission" date="2016-11" db="EMBL/GenBank/DDBJ databases">
        <authorList>
            <person name="Jaros S."/>
            <person name="Januszkiewicz K."/>
            <person name="Wedrychowicz H."/>
        </authorList>
    </citation>
    <scope>NUCLEOTIDE SEQUENCE [LARGE SCALE GENOMIC DNA]</scope>
    <source>
        <strain evidence="2 3">GAS95</strain>
    </source>
</reference>
<keyword evidence="2" id="KW-0808">Transferase</keyword>
<dbReference type="PROSITE" id="PS51186">
    <property type="entry name" value="GNAT"/>
    <property type="match status" value="1"/>
</dbReference>
<dbReference type="GO" id="GO:0016747">
    <property type="term" value="F:acyltransferase activity, transferring groups other than amino-acyl groups"/>
    <property type="evidence" value="ECO:0007669"/>
    <property type="project" value="InterPro"/>
</dbReference>
<gene>
    <name evidence="2" type="ORF">SAMN05444165_0217</name>
</gene>
<evidence type="ECO:0000313" key="3">
    <source>
        <dbReference type="Proteomes" id="UP000185151"/>
    </source>
</evidence>
<dbReference type="Gene3D" id="3.40.630.30">
    <property type="match status" value="1"/>
</dbReference>
<sequence length="247" mass="27436">MTPSVSFQSTLYGRVKKCKDSVCAILGLGRRLLLVQGQQVCAPGPFGRVAASPQTRVKNEMNDTKQPYPTVVQTRRFVLSPLRATHAERMFEGLSDERGYDFIPEMPPANVGALADRYTRLEGQVSRDGQEVWLNWVIGSASEPTLYGHVQFTIRPAEQRAFVAYFVFPRYQRQGIASETVAAALSSVAATFQVTQIDAEIDTRNAASIALVESLGFVRTRVVEHADEFKGAVSDEYHYSFHVSGKR</sequence>
<keyword evidence="3" id="KW-1185">Reference proteome</keyword>
<dbReference type="SUPFAM" id="SSF55729">
    <property type="entry name" value="Acyl-CoA N-acyltransferases (Nat)"/>
    <property type="match status" value="1"/>
</dbReference>
<dbReference type="EMBL" id="FSRU01000001">
    <property type="protein sequence ID" value="SIN95071.1"/>
    <property type="molecule type" value="Genomic_DNA"/>
</dbReference>
<protein>
    <submittedName>
        <fullName evidence="2">Protein N-acetyltransferase, RimJ/RimL family</fullName>
    </submittedName>
</protein>
<dbReference type="Pfam" id="PF13302">
    <property type="entry name" value="Acetyltransf_3"/>
    <property type="match status" value="1"/>
</dbReference>
<accession>A0A1N6FIF9</accession>
<evidence type="ECO:0000313" key="2">
    <source>
        <dbReference type="EMBL" id="SIN95071.1"/>
    </source>
</evidence>
<organism evidence="2 3">
    <name type="scientific">Paraburkholderia phenazinium</name>
    <dbReference type="NCBI Taxonomy" id="60549"/>
    <lineage>
        <taxon>Bacteria</taxon>
        <taxon>Pseudomonadati</taxon>
        <taxon>Pseudomonadota</taxon>
        <taxon>Betaproteobacteria</taxon>
        <taxon>Burkholderiales</taxon>
        <taxon>Burkholderiaceae</taxon>
        <taxon>Paraburkholderia</taxon>
    </lineage>
</organism>